<evidence type="ECO:0000313" key="2">
    <source>
        <dbReference type="Proteomes" id="UP000605897"/>
    </source>
</evidence>
<accession>A0ABQ3IWT9</accession>
<reference evidence="2" key="1">
    <citation type="journal article" date="2019" name="Int. J. Syst. Evol. Microbiol.">
        <title>The Global Catalogue of Microorganisms (GCM) 10K type strain sequencing project: providing services to taxonomists for standard genome sequencing and annotation.</title>
        <authorList>
            <consortium name="The Broad Institute Genomics Platform"/>
            <consortium name="The Broad Institute Genome Sequencing Center for Infectious Disease"/>
            <person name="Wu L."/>
            <person name="Ma J."/>
        </authorList>
    </citation>
    <scope>NUCLEOTIDE SEQUENCE [LARGE SCALE GENOMIC DNA]</scope>
    <source>
        <strain evidence="2">CGMCC 4.7677</strain>
    </source>
</reference>
<dbReference type="EMBL" id="BNAU01000002">
    <property type="protein sequence ID" value="GHE94067.1"/>
    <property type="molecule type" value="Genomic_DNA"/>
</dbReference>
<keyword evidence="2" id="KW-1185">Reference proteome</keyword>
<evidence type="ECO:0000313" key="1">
    <source>
        <dbReference type="EMBL" id="GHE94067.1"/>
    </source>
</evidence>
<dbReference type="Proteomes" id="UP000605897">
    <property type="component" value="Unassembled WGS sequence"/>
</dbReference>
<name>A0ABQ3IWT9_9PSEU</name>
<proteinExistence type="predicted"/>
<protein>
    <submittedName>
        <fullName evidence="1">Uncharacterized protein</fullName>
    </submittedName>
</protein>
<gene>
    <name evidence="1" type="ORF">GCM10017786_28690</name>
</gene>
<comment type="caution">
    <text evidence="1">The sequence shown here is derived from an EMBL/GenBank/DDBJ whole genome shotgun (WGS) entry which is preliminary data.</text>
</comment>
<sequence>MVEEAALAHAGLASDRRDRHRVSAITYQHALGRVQHAIACGSGLIDHCVTSPIDSPTTVPDVRYSTVVSVHGGFSFDVIRCRGLRRALQINERLIGGTP</sequence>
<organism evidence="1 2">
    <name type="scientific">Amycolatopsis deserti</name>
    <dbReference type="NCBI Taxonomy" id="185696"/>
    <lineage>
        <taxon>Bacteria</taxon>
        <taxon>Bacillati</taxon>
        <taxon>Actinomycetota</taxon>
        <taxon>Actinomycetes</taxon>
        <taxon>Pseudonocardiales</taxon>
        <taxon>Pseudonocardiaceae</taxon>
        <taxon>Amycolatopsis</taxon>
    </lineage>
</organism>